<dbReference type="SUPFAM" id="SSF53474">
    <property type="entry name" value="alpha/beta-Hydrolases"/>
    <property type="match status" value="1"/>
</dbReference>
<dbReference type="Proteomes" id="UP000198263">
    <property type="component" value="Unassembled WGS sequence"/>
</dbReference>
<gene>
    <name evidence="2" type="ORF">AWB72_01772</name>
</gene>
<comment type="caution">
    <text evidence="2">The sequence shown here is derived from an EMBL/GenBank/DDBJ whole genome shotgun (WGS) entry which is preliminary data.</text>
</comment>
<name>A0A658QUU3_9BURK</name>
<protein>
    <submittedName>
        <fullName evidence="2">Alpha/beta hydrolase fold protein</fullName>
    </submittedName>
</protein>
<dbReference type="PANTHER" id="PTHR43689">
    <property type="entry name" value="HYDROLASE"/>
    <property type="match status" value="1"/>
</dbReference>
<dbReference type="Pfam" id="PF00561">
    <property type="entry name" value="Abhydrolase_1"/>
    <property type="match status" value="1"/>
</dbReference>
<dbReference type="InterPro" id="IPR029058">
    <property type="entry name" value="AB_hydrolase_fold"/>
</dbReference>
<reference evidence="2 3" key="1">
    <citation type="submission" date="2016-01" db="EMBL/GenBank/DDBJ databases">
        <authorList>
            <person name="Peeters C."/>
        </authorList>
    </citation>
    <scope>NUCLEOTIDE SEQUENCE [LARGE SCALE GENOMIC DNA]</scope>
    <source>
        <strain evidence="2">LMG 29315</strain>
    </source>
</reference>
<dbReference type="AlphaFoldDB" id="A0A658QUU3"/>
<evidence type="ECO:0000313" key="2">
    <source>
        <dbReference type="EMBL" id="SAL23816.1"/>
    </source>
</evidence>
<dbReference type="GO" id="GO:0016787">
    <property type="term" value="F:hydrolase activity"/>
    <property type="evidence" value="ECO:0007669"/>
    <property type="project" value="UniProtKB-KW"/>
</dbReference>
<keyword evidence="2" id="KW-0378">Hydrolase</keyword>
<evidence type="ECO:0000313" key="3">
    <source>
        <dbReference type="Proteomes" id="UP000198263"/>
    </source>
</evidence>
<evidence type="ECO:0000259" key="1">
    <source>
        <dbReference type="Pfam" id="PF00561"/>
    </source>
</evidence>
<dbReference type="EMBL" id="FCNV02000002">
    <property type="protein sequence ID" value="SAL23816.1"/>
    <property type="molecule type" value="Genomic_DNA"/>
</dbReference>
<accession>A0A658QUU3</accession>
<sequence>MRSSHSSRLLVGVAAVSASIAAWAAWRGRRAEREHPPIGQFIDVDGVRLHYIDEGEGPTVLLVHGNLVTLQDYIASGLVGRLSKRHRVIAFDRPGFGFSTRPRDRVWTPQAQAALFQRALQQMGIESAVVVGQSLGCLVALAMAIEPRIDIRGLTLISGYYYPTARYDVLLTAPAAVPVIGDVIRYTVSPVMGRMLLNTNVRAMFAPADVPDNFGEQVQRQIVLRPWQLRAIGEDAACMVPAASELSKHYREIDIPVRIFAGEDDVVVDAQSHSGRLFREIPQSVLSVIAHRGHMVHYDDAGRIGDAIEAMAIESKSTGYTLKASV</sequence>
<dbReference type="InterPro" id="IPR000073">
    <property type="entry name" value="AB_hydrolase_1"/>
</dbReference>
<dbReference type="RefSeq" id="WP_087128007.1">
    <property type="nucleotide sequence ID" value="NZ_FCNV02000002.1"/>
</dbReference>
<dbReference type="OrthoDB" id="5853561at2"/>
<dbReference type="Gene3D" id="3.40.50.1820">
    <property type="entry name" value="alpha/beta hydrolase"/>
    <property type="match status" value="1"/>
</dbReference>
<proteinExistence type="predicted"/>
<keyword evidence="3" id="KW-1185">Reference proteome</keyword>
<feature type="domain" description="AB hydrolase-1" evidence="1">
    <location>
        <begin position="58"/>
        <end position="300"/>
    </location>
</feature>
<dbReference type="PANTHER" id="PTHR43689:SF8">
    <property type="entry name" value="ALPHA_BETA-HYDROLASES SUPERFAMILY PROTEIN"/>
    <property type="match status" value="1"/>
</dbReference>
<dbReference type="PRINTS" id="PR00111">
    <property type="entry name" value="ABHYDROLASE"/>
</dbReference>
<organism evidence="2 3">
    <name type="scientific">Caballeronia concitans</name>
    <dbReference type="NCBI Taxonomy" id="1777133"/>
    <lineage>
        <taxon>Bacteria</taxon>
        <taxon>Pseudomonadati</taxon>
        <taxon>Pseudomonadota</taxon>
        <taxon>Betaproteobacteria</taxon>
        <taxon>Burkholderiales</taxon>
        <taxon>Burkholderiaceae</taxon>
        <taxon>Caballeronia</taxon>
    </lineage>
</organism>